<organism evidence="2 3">
    <name type="scientific">Knipowitschia caucasica</name>
    <name type="common">Caucasian dwarf goby</name>
    <name type="synonym">Pomatoschistus caucasicus</name>
    <dbReference type="NCBI Taxonomy" id="637954"/>
    <lineage>
        <taxon>Eukaryota</taxon>
        <taxon>Metazoa</taxon>
        <taxon>Chordata</taxon>
        <taxon>Craniata</taxon>
        <taxon>Vertebrata</taxon>
        <taxon>Euteleostomi</taxon>
        <taxon>Actinopterygii</taxon>
        <taxon>Neopterygii</taxon>
        <taxon>Teleostei</taxon>
        <taxon>Neoteleostei</taxon>
        <taxon>Acanthomorphata</taxon>
        <taxon>Gobiaria</taxon>
        <taxon>Gobiiformes</taxon>
        <taxon>Gobioidei</taxon>
        <taxon>Gobiidae</taxon>
        <taxon>Gobiinae</taxon>
        <taxon>Knipowitschia</taxon>
    </lineage>
</organism>
<sequence length="70" mass="7915">MSPPERTERNDTRANRGYWCHLPLTSRGSSDHVFCVPRELHGAVQPSSGSSGNGHREARRLQSETRRGER</sequence>
<evidence type="ECO:0000256" key="1">
    <source>
        <dbReference type="SAM" id="MobiDB-lite"/>
    </source>
</evidence>
<proteinExistence type="predicted"/>
<accession>A0AAV2JS44</accession>
<keyword evidence="3" id="KW-1185">Reference proteome</keyword>
<feature type="compositionally biased region" description="Basic and acidic residues" evidence="1">
    <location>
        <begin position="54"/>
        <end position="70"/>
    </location>
</feature>
<protein>
    <submittedName>
        <fullName evidence="2">Uncharacterized protein</fullName>
    </submittedName>
</protein>
<name>A0AAV2JS44_KNICA</name>
<gene>
    <name evidence="2" type="ORF">KC01_LOCUS11174</name>
</gene>
<dbReference type="AlphaFoldDB" id="A0AAV2JS44"/>
<dbReference type="EMBL" id="OZ035836">
    <property type="protein sequence ID" value="CAL1580310.1"/>
    <property type="molecule type" value="Genomic_DNA"/>
</dbReference>
<evidence type="ECO:0000313" key="2">
    <source>
        <dbReference type="EMBL" id="CAL1580310.1"/>
    </source>
</evidence>
<feature type="region of interest" description="Disordered" evidence="1">
    <location>
        <begin position="42"/>
        <end position="70"/>
    </location>
</feature>
<evidence type="ECO:0000313" key="3">
    <source>
        <dbReference type="Proteomes" id="UP001497482"/>
    </source>
</evidence>
<dbReference type="Proteomes" id="UP001497482">
    <property type="component" value="Chromosome 14"/>
</dbReference>
<reference evidence="2 3" key="1">
    <citation type="submission" date="2024-04" db="EMBL/GenBank/DDBJ databases">
        <authorList>
            <person name="Waldvogel A.-M."/>
            <person name="Schoenle A."/>
        </authorList>
    </citation>
    <scope>NUCLEOTIDE SEQUENCE [LARGE SCALE GENOMIC DNA]</scope>
</reference>